<evidence type="ECO:0000256" key="8">
    <source>
        <dbReference type="ARBA" id="ARBA00048679"/>
    </source>
</evidence>
<evidence type="ECO:0000256" key="1">
    <source>
        <dbReference type="ARBA" id="ARBA00012513"/>
    </source>
</evidence>
<dbReference type="HOGENOM" id="CLU_028879_0_0_3"/>
<proteinExistence type="predicted"/>
<reference evidence="11" key="1">
    <citation type="journal article" date="2011" name="MBio">
        <title>Novel metabolic attributes of the genus Cyanothece, comprising a group of unicellular nitrogen-fixing Cyanobacteria.</title>
        <authorList>
            <person name="Bandyopadhyay A."/>
            <person name="Elvitigala T."/>
            <person name="Welsh E."/>
            <person name="Stockel J."/>
            <person name="Liberton M."/>
            <person name="Min H."/>
            <person name="Sherman L.A."/>
            <person name="Pakrasi H.B."/>
        </authorList>
    </citation>
    <scope>NUCLEOTIDE SEQUENCE [LARGE SCALE GENOMIC DNA]</scope>
    <source>
        <strain evidence="11">PCC 7822</strain>
    </source>
</reference>
<dbReference type="GO" id="GO:0004674">
    <property type="term" value="F:protein serine/threonine kinase activity"/>
    <property type="evidence" value="ECO:0007669"/>
    <property type="project" value="UniProtKB-KW"/>
</dbReference>
<evidence type="ECO:0000256" key="5">
    <source>
        <dbReference type="ARBA" id="ARBA00022777"/>
    </source>
</evidence>
<comment type="catalytic activity">
    <reaction evidence="7">
        <text>L-threonyl-[protein] + ATP = O-phospho-L-threonyl-[protein] + ADP + H(+)</text>
        <dbReference type="Rhea" id="RHEA:46608"/>
        <dbReference type="Rhea" id="RHEA-COMP:11060"/>
        <dbReference type="Rhea" id="RHEA-COMP:11605"/>
        <dbReference type="ChEBI" id="CHEBI:15378"/>
        <dbReference type="ChEBI" id="CHEBI:30013"/>
        <dbReference type="ChEBI" id="CHEBI:30616"/>
        <dbReference type="ChEBI" id="CHEBI:61977"/>
        <dbReference type="ChEBI" id="CHEBI:456216"/>
        <dbReference type="EC" id="2.7.11.1"/>
    </reaction>
</comment>
<dbReference type="STRING" id="497965.Cyan7822_3039"/>
<dbReference type="InterPro" id="IPR008271">
    <property type="entry name" value="Ser/Thr_kinase_AS"/>
</dbReference>
<evidence type="ECO:0000256" key="7">
    <source>
        <dbReference type="ARBA" id="ARBA00047899"/>
    </source>
</evidence>
<evidence type="ECO:0000256" key="2">
    <source>
        <dbReference type="ARBA" id="ARBA00022527"/>
    </source>
</evidence>
<dbReference type="PROSITE" id="PS50011">
    <property type="entry name" value="PROTEIN_KINASE_DOM"/>
    <property type="match status" value="1"/>
</dbReference>
<sequence length="415" mass="46612">MTHPDFSNYGYQIISELGHNRAGGRITYKATEINTQTSVVVKQFQFARTGSSWSDYDAYQREIEILKGLDHPSIPRYLDSFQTPSGFCMIQEYKNAPSLVIPKPWKPHQVKHIAIAVLEILKYLQNRIPPVIHRDLKPENILVDDKLNVSLVDFGFARMGGGEVAVSSVVKGTLGFMPPEQMFGRQLSAASDLYSLGATLICLLTQIKSTEVGSLIDDQGKINFKAKVPHLSEEFIQWLEKIVEPNYKNRYANAEEALEKLIPLEVLRPRPKTAKSLWMKLGITAASVGIFIPVGWRYFQSQLTEVTPSQGLVRLSILSDYDNPNQISIRQKAINFRISLSSLDKSNYVGVCQLFDPQGRLAAVGESVLKTSSGHVTTDCNYQFNPTEDQPGEWQFVFVLDDQKVLQKNVTVLSN</sequence>
<evidence type="ECO:0000256" key="3">
    <source>
        <dbReference type="ARBA" id="ARBA00022679"/>
    </source>
</evidence>
<evidence type="ECO:0000313" key="10">
    <source>
        <dbReference type="EMBL" id="ADN14994.1"/>
    </source>
</evidence>
<dbReference type="eggNOG" id="COG0515">
    <property type="taxonomic scope" value="Bacteria"/>
</dbReference>
<evidence type="ECO:0000256" key="6">
    <source>
        <dbReference type="ARBA" id="ARBA00022840"/>
    </source>
</evidence>
<dbReference type="Gene3D" id="3.30.200.20">
    <property type="entry name" value="Phosphorylase Kinase, domain 1"/>
    <property type="match status" value="1"/>
</dbReference>
<keyword evidence="2 10" id="KW-0723">Serine/threonine-protein kinase</keyword>
<dbReference type="CDD" id="cd14014">
    <property type="entry name" value="STKc_PknB_like"/>
    <property type="match status" value="1"/>
</dbReference>
<accession>E0U9S4</accession>
<keyword evidence="3" id="KW-0808">Transferase</keyword>
<dbReference type="Gene3D" id="1.10.510.10">
    <property type="entry name" value="Transferase(Phosphotransferase) domain 1"/>
    <property type="match status" value="1"/>
</dbReference>
<dbReference type="Pfam" id="PF00069">
    <property type="entry name" value="Pkinase"/>
    <property type="match status" value="1"/>
</dbReference>
<keyword evidence="11" id="KW-1185">Reference proteome</keyword>
<dbReference type="AlphaFoldDB" id="E0U9S4"/>
<dbReference type="SMART" id="SM00220">
    <property type="entry name" value="S_TKc"/>
    <property type="match status" value="1"/>
</dbReference>
<keyword evidence="5 10" id="KW-0418">Kinase</keyword>
<dbReference type="PANTHER" id="PTHR24363:SF0">
    <property type="entry name" value="SERINE_THREONINE KINASE LIKE DOMAIN CONTAINING 1"/>
    <property type="match status" value="1"/>
</dbReference>
<dbReference type="EC" id="2.7.11.1" evidence="1"/>
<dbReference type="Proteomes" id="UP000008206">
    <property type="component" value="Chromosome"/>
</dbReference>
<evidence type="ECO:0000256" key="4">
    <source>
        <dbReference type="ARBA" id="ARBA00022741"/>
    </source>
</evidence>
<dbReference type="SUPFAM" id="SSF56112">
    <property type="entry name" value="Protein kinase-like (PK-like)"/>
    <property type="match status" value="1"/>
</dbReference>
<dbReference type="PROSITE" id="PS00108">
    <property type="entry name" value="PROTEIN_KINASE_ST"/>
    <property type="match status" value="1"/>
</dbReference>
<comment type="catalytic activity">
    <reaction evidence="8">
        <text>L-seryl-[protein] + ATP = O-phospho-L-seryl-[protein] + ADP + H(+)</text>
        <dbReference type="Rhea" id="RHEA:17989"/>
        <dbReference type="Rhea" id="RHEA-COMP:9863"/>
        <dbReference type="Rhea" id="RHEA-COMP:11604"/>
        <dbReference type="ChEBI" id="CHEBI:15378"/>
        <dbReference type="ChEBI" id="CHEBI:29999"/>
        <dbReference type="ChEBI" id="CHEBI:30616"/>
        <dbReference type="ChEBI" id="CHEBI:83421"/>
        <dbReference type="ChEBI" id="CHEBI:456216"/>
        <dbReference type="EC" id="2.7.11.1"/>
    </reaction>
</comment>
<protein>
    <recommendedName>
        <fullName evidence="1">non-specific serine/threonine protein kinase</fullName>
        <ecNumber evidence="1">2.7.11.1</ecNumber>
    </recommendedName>
</protein>
<dbReference type="KEGG" id="cyj:Cyan7822_3039"/>
<keyword evidence="4" id="KW-0547">Nucleotide-binding</keyword>
<dbReference type="InterPro" id="IPR000719">
    <property type="entry name" value="Prot_kinase_dom"/>
</dbReference>
<dbReference type="OrthoDB" id="502205at2"/>
<gene>
    <name evidence="10" type="ordered locus">Cyan7822_3039</name>
</gene>
<dbReference type="PANTHER" id="PTHR24363">
    <property type="entry name" value="SERINE/THREONINE PROTEIN KINASE"/>
    <property type="match status" value="1"/>
</dbReference>
<evidence type="ECO:0000259" key="9">
    <source>
        <dbReference type="PROSITE" id="PS50011"/>
    </source>
</evidence>
<dbReference type="InterPro" id="IPR011009">
    <property type="entry name" value="Kinase-like_dom_sf"/>
</dbReference>
<name>E0U9S4_GLOV7</name>
<feature type="domain" description="Protein kinase" evidence="9">
    <location>
        <begin position="11"/>
        <end position="262"/>
    </location>
</feature>
<dbReference type="RefSeq" id="WP_013323087.1">
    <property type="nucleotide sequence ID" value="NC_014501.1"/>
</dbReference>
<keyword evidence="6" id="KW-0067">ATP-binding</keyword>
<dbReference type="EMBL" id="CP002198">
    <property type="protein sequence ID" value="ADN14994.1"/>
    <property type="molecule type" value="Genomic_DNA"/>
</dbReference>
<evidence type="ECO:0000313" key="11">
    <source>
        <dbReference type="Proteomes" id="UP000008206"/>
    </source>
</evidence>
<organism evidence="10 11">
    <name type="scientific">Gloeothece verrucosa (strain PCC 7822)</name>
    <name type="common">Cyanothece sp. (strain PCC 7822)</name>
    <dbReference type="NCBI Taxonomy" id="497965"/>
    <lineage>
        <taxon>Bacteria</taxon>
        <taxon>Bacillati</taxon>
        <taxon>Cyanobacteriota</taxon>
        <taxon>Cyanophyceae</taxon>
        <taxon>Oscillatoriophycideae</taxon>
        <taxon>Chroococcales</taxon>
        <taxon>Aphanothecaceae</taxon>
        <taxon>Gloeothece</taxon>
        <taxon>Gloeothece verrucosa</taxon>
    </lineage>
</organism>
<dbReference type="GO" id="GO:0005524">
    <property type="term" value="F:ATP binding"/>
    <property type="evidence" value="ECO:0007669"/>
    <property type="project" value="UniProtKB-KW"/>
</dbReference>